<dbReference type="Gene3D" id="2.60.40.10">
    <property type="entry name" value="Immunoglobulins"/>
    <property type="match status" value="2"/>
</dbReference>
<evidence type="ECO:0000259" key="9">
    <source>
        <dbReference type="Pfam" id="PF22666"/>
    </source>
</evidence>
<evidence type="ECO:0000313" key="11">
    <source>
        <dbReference type="Proteomes" id="UP000238007"/>
    </source>
</evidence>
<evidence type="ECO:0000256" key="3">
    <source>
        <dbReference type="ARBA" id="ARBA00012754"/>
    </source>
</evidence>
<dbReference type="EMBL" id="PVTP01000006">
    <property type="protein sequence ID" value="PRY77338.1"/>
    <property type="molecule type" value="Genomic_DNA"/>
</dbReference>
<evidence type="ECO:0000256" key="5">
    <source>
        <dbReference type="ARBA" id="ARBA00023180"/>
    </source>
</evidence>
<dbReference type="Pfam" id="PF17753">
    <property type="entry name" value="Ig_mannosidase"/>
    <property type="match status" value="1"/>
</dbReference>
<evidence type="ECO:0000313" key="10">
    <source>
        <dbReference type="EMBL" id="PRY77338.1"/>
    </source>
</evidence>
<dbReference type="PANTHER" id="PTHR43730:SF1">
    <property type="entry name" value="BETA-MANNOSIDASE"/>
    <property type="match status" value="1"/>
</dbReference>
<keyword evidence="11" id="KW-1185">Reference proteome</keyword>
<dbReference type="InterPro" id="IPR041625">
    <property type="entry name" value="Beta-mannosidase_Ig"/>
</dbReference>
<protein>
    <recommendedName>
        <fullName evidence="3">beta-mannosidase</fullName>
        <ecNumber evidence="3">3.2.1.25</ecNumber>
    </recommendedName>
</protein>
<evidence type="ECO:0000256" key="1">
    <source>
        <dbReference type="ARBA" id="ARBA00000829"/>
    </source>
</evidence>
<dbReference type="SUPFAM" id="SSF51445">
    <property type="entry name" value="(Trans)glycosidases"/>
    <property type="match status" value="1"/>
</dbReference>
<dbReference type="GO" id="GO:0004567">
    <property type="term" value="F:beta-mannosidase activity"/>
    <property type="evidence" value="ECO:0007669"/>
    <property type="project" value="UniProtKB-EC"/>
</dbReference>
<dbReference type="GO" id="GO:0005975">
    <property type="term" value="P:carbohydrate metabolic process"/>
    <property type="evidence" value="ECO:0007669"/>
    <property type="project" value="InterPro"/>
</dbReference>
<dbReference type="RefSeq" id="WP_243394513.1">
    <property type="nucleotide sequence ID" value="NZ_PVTP01000006.1"/>
</dbReference>
<feature type="domain" description="Beta-mannosidase Ig-fold" evidence="8">
    <location>
        <begin position="725"/>
        <end position="786"/>
    </location>
</feature>
<dbReference type="InterPro" id="IPR013783">
    <property type="entry name" value="Ig-like_fold"/>
</dbReference>
<feature type="domain" description="Beta-mannosidase-like galactose-binding" evidence="9">
    <location>
        <begin position="10"/>
        <end position="174"/>
    </location>
</feature>
<dbReference type="Proteomes" id="UP000238007">
    <property type="component" value="Unassembled WGS sequence"/>
</dbReference>
<dbReference type="EC" id="3.2.1.25" evidence="3"/>
<dbReference type="SUPFAM" id="SSF49785">
    <property type="entry name" value="Galactose-binding domain-like"/>
    <property type="match status" value="1"/>
</dbReference>
<dbReference type="InterPro" id="IPR054593">
    <property type="entry name" value="Beta-mannosidase-like_N2"/>
</dbReference>
<dbReference type="Gene3D" id="3.20.20.80">
    <property type="entry name" value="Glycosidases"/>
    <property type="match status" value="1"/>
</dbReference>
<dbReference type="InterPro" id="IPR006102">
    <property type="entry name" value="Ig-like_GH2"/>
</dbReference>
<evidence type="ECO:0000259" key="7">
    <source>
        <dbReference type="Pfam" id="PF00703"/>
    </source>
</evidence>
<dbReference type="GO" id="GO:0006516">
    <property type="term" value="P:glycoprotein catabolic process"/>
    <property type="evidence" value="ECO:0007669"/>
    <property type="project" value="TreeGrafter"/>
</dbReference>
<accession>A0A2T0VYN2</accession>
<evidence type="ECO:0000256" key="6">
    <source>
        <dbReference type="ARBA" id="ARBA00023295"/>
    </source>
</evidence>
<organism evidence="10 11">
    <name type="scientific">Yoonia maritima</name>
    <dbReference type="NCBI Taxonomy" id="1435347"/>
    <lineage>
        <taxon>Bacteria</taxon>
        <taxon>Pseudomonadati</taxon>
        <taxon>Pseudomonadota</taxon>
        <taxon>Alphaproteobacteria</taxon>
        <taxon>Rhodobacterales</taxon>
        <taxon>Paracoccaceae</taxon>
        <taxon>Yoonia</taxon>
    </lineage>
</organism>
<sequence length="790" mass="88091">MTHLNLAGEWSLSDDSGDYTCAMHLPTDGITALHEAGLIVDPYWGRNEYDLRWICERDWTVTRNFDVTEIDIDLVLSEVDTVVTVSVNDQVVLEAENAFRTYRVPLSEVARVGTNTISITFHSPVVAGGQKQAAHPFPLPISKNCPIPDGNMLRKPACDFGWDWNIALAPFGIYGTMAIEPSQTSRIDRLAITQEHADGAVMLGVTVHTANYTGDVSATISGQTVTGVAENGSCTLTVQIEDPNLWWPADQGDQPLYDLTVTAGAATARRRIGLRKMELVTEPDEAGLGFKFRINGRDMFCKGANWIPADALPGRITEEKTRDLLQSAVDANMNMVRIWGGGRYEPTSFYETCDELGLLVWQDFMFACNLYPSDNDYLDEVRAEIRDNVARIHHHACIAVWCGDNELIGALGWYDCSINDRDRYLVNYDRLNRAIETQLLETDPTAIWWPSSPSPGPMNFGDAWHDDGSGDMHFWSVWHEGRDFEHYRDVSPRFCSEFGFQSYPSMNAVRKFAGEADQNIAAPVLESHQKNEGGNARIAETMFRYFRWPKNFDDFVYMSQVQQGLAIKTAVTHWRSLKPRCMGTLIWQLNDTWPVCSWASLDHGGDWKLLHHMARDFYAPVLVTAVPQEGEFVLRAINDMPEACDVTVTVYAVDMTGALRELGAGGASVAENAVDVLTVSASDLRADEMLHYEWEVSDGTKGSDTFAPKPYKDYDLPAANLLYSVDGNMITITADTLALFVAVEADVQGRCDDNAFTLLPGQTKVVEFTPSNPDDKPNFTLRDLHSATYA</sequence>
<dbReference type="PANTHER" id="PTHR43730">
    <property type="entry name" value="BETA-MANNOSIDASE"/>
    <property type="match status" value="1"/>
</dbReference>
<feature type="domain" description="Glycoside hydrolase family 2 immunoglobulin-like beta-sandwich" evidence="7">
    <location>
        <begin position="199"/>
        <end position="275"/>
    </location>
</feature>
<keyword evidence="4" id="KW-0378">Hydrolase</keyword>
<reference evidence="10 11" key="1">
    <citation type="submission" date="2018-03" db="EMBL/GenBank/DDBJ databases">
        <title>Genomic Encyclopedia of Archaeal and Bacterial Type Strains, Phase II (KMG-II): from individual species to whole genera.</title>
        <authorList>
            <person name="Goeker M."/>
        </authorList>
    </citation>
    <scope>NUCLEOTIDE SEQUENCE [LARGE SCALE GENOMIC DNA]</scope>
    <source>
        <strain evidence="10 11">DSM 101533</strain>
    </source>
</reference>
<proteinExistence type="inferred from homology"/>
<dbReference type="SUPFAM" id="SSF49303">
    <property type="entry name" value="beta-Galactosidase/glucuronidase domain"/>
    <property type="match status" value="2"/>
</dbReference>
<evidence type="ECO:0000256" key="2">
    <source>
        <dbReference type="ARBA" id="ARBA00007401"/>
    </source>
</evidence>
<evidence type="ECO:0000259" key="8">
    <source>
        <dbReference type="Pfam" id="PF17753"/>
    </source>
</evidence>
<comment type="catalytic activity">
    <reaction evidence="1">
        <text>Hydrolysis of terminal, non-reducing beta-D-mannose residues in beta-D-mannosides.</text>
        <dbReference type="EC" id="3.2.1.25"/>
    </reaction>
</comment>
<dbReference type="InterPro" id="IPR050887">
    <property type="entry name" value="Beta-mannosidase_GH2"/>
</dbReference>
<gene>
    <name evidence="10" type="ORF">CLV80_106183</name>
</gene>
<dbReference type="Pfam" id="PF22666">
    <property type="entry name" value="Glyco_hydro_2_N2"/>
    <property type="match status" value="1"/>
</dbReference>
<comment type="similarity">
    <text evidence="2">Belongs to the glycosyl hydrolase 2 family.</text>
</comment>
<dbReference type="FunFam" id="3.20.20.80:FF:000050">
    <property type="entry name" value="Beta-mannosidase B"/>
    <property type="match status" value="1"/>
</dbReference>
<evidence type="ECO:0000256" key="4">
    <source>
        <dbReference type="ARBA" id="ARBA00022801"/>
    </source>
</evidence>
<dbReference type="InterPro" id="IPR036156">
    <property type="entry name" value="Beta-gal/glucu_dom_sf"/>
</dbReference>
<dbReference type="InterPro" id="IPR017853">
    <property type="entry name" value="GH"/>
</dbReference>
<dbReference type="Gene3D" id="2.60.120.260">
    <property type="entry name" value="Galactose-binding domain-like"/>
    <property type="match status" value="1"/>
</dbReference>
<dbReference type="AlphaFoldDB" id="A0A2T0VYN2"/>
<dbReference type="Pfam" id="PF00703">
    <property type="entry name" value="Glyco_hydro_2"/>
    <property type="match status" value="1"/>
</dbReference>
<comment type="caution">
    <text evidence="10">The sequence shown here is derived from an EMBL/GenBank/DDBJ whole genome shotgun (WGS) entry which is preliminary data.</text>
</comment>
<keyword evidence="6" id="KW-0326">Glycosidase</keyword>
<name>A0A2T0VYN2_9RHOB</name>
<keyword evidence="5" id="KW-0325">Glycoprotein</keyword>
<dbReference type="InterPro" id="IPR008979">
    <property type="entry name" value="Galactose-bd-like_sf"/>
</dbReference>